<name>A0A1I6GCF0_9GAMM</name>
<dbReference type="PANTHER" id="PTHR42714:SF7">
    <property type="entry name" value="G DOMAIN-CONTAINING PROTEIN"/>
    <property type="match status" value="1"/>
</dbReference>
<dbReference type="Pfam" id="PF11981">
    <property type="entry name" value="DUF3482"/>
    <property type="match status" value="1"/>
</dbReference>
<sequence length="466" mass="52088">METVNALMLAVVGHTNTGKTSLMRTLLHDSQFGEVDSRPSTTREVTSIDVDADGQVLLRLFDTPGLEAGSDLYEHLIHSESSFRHDGPAQVRHFLSTMAAAHQFEQESKVLRQLLKCHAALYVIDVRDPVLPKYQDELSVLARCGKPILPILNFTAQKPNNVNEWKLALTKVNLHAHIEFDAVSPPEGGEAILFNRLSAIVPGFQSQLEQLAEYRTQQRAHRLNTGLTQIAELLVDVAAFHEQIKANINEAQLKPIVEQLQNLVKRRERNCITEMLALYAFRLEHVRLQQLRQTDGTWKDDLFELDTLKEFGIKASVGVGSGAAIGAGVDLMVGGMSLGAGTALGAAVGGIWQGWNHYGKKLLGHFKGERELIVDDEILKLLTLRQLNLLQQLATRGHGSQDLLLVTQSSKLREQFLRALSGRLKLARRHPQWSSLNQRSFVRDAQRQECVRDVTELCRGFWSQAN</sequence>
<evidence type="ECO:0000313" key="2">
    <source>
        <dbReference type="EMBL" id="SFR39865.1"/>
    </source>
</evidence>
<dbReference type="InterPro" id="IPR027417">
    <property type="entry name" value="P-loop_NTPase"/>
</dbReference>
<dbReference type="InterPro" id="IPR006073">
    <property type="entry name" value="GTP-bd"/>
</dbReference>
<dbReference type="Gene3D" id="3.40.50.300">
    <property type="entry name" value="P-loop containing nucleotide triphosphate hydrolases"/>
    <property type="match status" value="1"/>
</dbReference>
<dbReference type="GO" id="GO:0030488">
    <property type="term" value="P:tRNA methylation"/>
    <property type="evidence" value="ECO:0007669"/>
    <property type="project" value="TreeGrafter"/>
</dbReference>
<evidence type="ECO:0000313" key="3">
    <source>
        <dbReference type="Proteomes" id="UP000199424"/>
    </source>
</evidence>
<dbReference type="Pfam" id="PF01926">
    <property type="entry name" value="MMR_HSR1"/>
    <property type="match status" value="1"/>
</dbReference>
<dbReference type="InterPro" id="IPR021871">
    <property type="entry name" value="DUF3482"/>
</dbReference>
<dbReference type="GO" id="GO:0005829">
    <property type="term" value="C:cytosol"/>
    <property type="evidence" value="ECO:0007669"/>
    <property type="project" value="TreeGrafter"/>
</dbReference>
<reference evidence="3" key="1">
    <citation type="submission" date="2016-10" db="EMBL/GenBank/DDBJ databases">
        <authorList>
            <person name="Varghese N."/>
            <person name="Submissions S."/>
        </authorList>
    </citation>
    <scope>NUCLEOTIDE SEQUENCE [LARGE SCALE GENOMIC DNA]</scope>
    <source>
        <strain evidence="3">CGMCC 1.7285</strain>
    </source>
</reference>
<dbReference type="PANTHER" id="PTHR42714">
    <property type="entry name" value="TRNA MODIFICATION GTPASE GTPBP3"/>
    <property type="match status" value="1"/>
</dbReference>
<accession>A0A1I6GCF0</accession>
<dbReference type="CDD" id="cd00882">
    <property type="entry name" value="Ras_like_GTPase"/>
    <property type="match status" value="1"/>
</dbReference>
<dbReference type="GO" id="GO:0005525">
    <property type="term" value="F:GTP binding"/>
    <property type="evidence" value="ECO:0007669"/>
    <property type="project" value="InterPro"/>
</dbReference>
<dbReference type="SUPFAM" id="SSF52540">
    <property type="entry name" value="P-loop containing nucleoside triphosphate hydrolases"/>
    <property type="match status" value="1"/>
</dbReference>
<dbReference type="EMBL" id="FOYU01000001">
    <property type="protein sequence ID" value="SFR39865.1"/>
    <property type="molecule type" value="Genomic_DNA"/>
</dbReference>
<dbReference type="AlphaFoldDB" id="A0A1I6GCF0"/>
<evidence type="ECO:0000259" key="1">
    <source>
        <dbReference type="Pfam" id="PF01926"/>
    </source>
</evidence>
<dbReference type="RefSeq" id="WP_092854887.1">
    <property type="nucleotide sequence ID" value="NZ_FOYU01000001.1"/>
</dbReference>
<feature type="domain" description="G" evidence="1">
    <location>
        <begin position="10"/>
        <end position="153"/>
    </location>
</feature>
<gene>
    <name evidence="2" type="ORF">SAMN04488070_0472</name>
</gene>
<keyword evidence="3" id="KW-1185">Reference proteome</keyword>
<dbReference type="GO" id="GO:0002098">
    <property type="term" value="P:tRNA wobble uridine modification"/>
    <property type="evidence" value="ECO:0007669"/>
    <property type="project" value="TreeGrafter"/>
</dbReference>
<organism evidence="2 3">
    <name type="scientific">Pseudidiomarina maritima</name>
    <dbReference type="NCBI Taxonomy" id="519453"/>
    <lineage>
        <taxon>Bacteria</taxon>
        <taxon>Pseudomonadati</taxon>
        <taxon>Pseudomonadota</taxon>
        <taxon>Gammaproteobacteria</taxon>
        <taxon>Alteromonadales</taxon>
        <taxon>Idiomarinaceae</taxon>
        <taxon>Pseudidiomarina</taxon>
    </lineage>
</organism>
<dbReference type="Proteomes" id="UP000199424">
    <property type="component" value="Unassembled WGS sequence"/>
</dbReference>
<proteinExistence type="predicted"/>
<protein>
    <submittedName>
        <fullName evidence="2">50S ribosome-binding GTPase</fullName>
    </submittedName>
</protein>